<dbReference type="AlphaFoldDB" id="A0A0E9LT83"/>
<dbReference type="InterPro" id="IPR011110">
    <property type="entry name" value="Reg_prop"/>
</dbReference>
<reference evidence="1 2" key="1">
    <citation type="journal article" date="2015" name="Microbes Environ.">
        <title>Distribution and evolution of nitrogen fixation genes in the phylum bacteroidetes.</title>
        <authorList>
            <person name="Inoue J."/>
            <person name="Oshima K."/>
            <person name="Suda W."/>
            <person name="Sakamoto M."/>
            <person name="Iino T."/>
            <person name="Noda S."/>
            <person name="Hongoh Y."/>
            <person name="Hattori M."/>
            <person name="Ohkuma M."/>
        </authorList>
    </citation>
    <scope>NUCLEOTIDE SEQUENCE [LARGE SCALE GENOMIC DNA]</scope>
    <source>
        <strain evidence="1">JCM 15548</strain>
    </source>
</reference>
<dbReference type="Gene3D" id="2.130.10.10">
    <property type="entry name" value="YVTN repeat-like/Quinoprotein amine dehydrogenase"/>
    <property type="match status" value="1"/>
</dbReference>
<dbReference type="RefSeq" id="WP_062121967.1">
    <property type="nucleotide sequence ID" value="NZ_BAZW01000001.1"/>
</dbReference>
<dbReference type="InterPro" id="IPR015943">
    <property type="entry name" value="WD40/YVTN_repeat-like_dom_sf"/>
</dbReference>
<evidence type="ECO:0000313" key="2">
    <source>
        <dbReference type="Proteomes" id="UP000032900"/>
    </source>
</evidence>
<dbReference type="Proteomes" id="UP000032900">
    <property type="component" value="Unassembled WGS sequence"/>
</dbReference>
<keyword evidence="2" id="KW-1185">Reference proteome</keyword>
<dbReference type="Pfam" id="PF07494">
    <property type="entry name" value="Reg_prop"/>
    <property type="match status" value="1"/>
</dbReference>
<organism evidence="1 2">
    <name type="scientific">Geofilum rubicundum JCM 15548</name>
    <dbReference type="NCBI Taxonomy" id="1236989"/>
    <lineage>
        <taxon>Bacteria</taxon>
        <taxon>Pseudomonadati</taxon>
        <taxon>Bacteroidota</taxon>
        <taxon>Bacteroidia</taxon>
        <taxon>Marinilabiliales</taxon>
        <taxon>Marinilabiliaceae</taxon>
        <taxon>Geofilum</taxon>
    </lineage>
</organism>
<sequence length="72" mass="8004">MAFNGHFSCCHASGVYDISNINSSTGLPSDNVNDIFQDSKGFIWFGTTEGLIRYDGYELREYSIAGYHDKGL</sequence>
<protein>
    <submittedName>
        <fullName evidence="1">Uncharacterized protein</fullName>
    </submittedName>
</protein>
<accession>A0A0E9LT83</accession>
<dbReference type="EMBL" id="BAZW01000001">
    <property type="protein sequence ID" value="GAO28060.1"/>
    <property type="molecule type" value="Genomic_DNA"/>
</dbReference>
<dbReference type="STRING" id="1236989.JCM15548_118"/>
<proteinExistence type="predicted"/>
<gene>
    <name evidence="1" type="ORF">JCM15548_118</name>
</gene>
<name>A0A0E9LT83_9BACT</name>
<evidence type="ECO:0000313" key="1">
    <source>
        <dbReference type="EMBL" id="GAO28060.1"/>
    </source>
</evidence>
<comment type="caution">
    <text evidence="1">The sequence shown here is derived from an EMBL/GenBank/DDBJ whole genome shotgun (WGS) entry which is preliminary data.</text>
</comment>